<name>A0A9P6QL46_9FUNG</name>
<dbReference type="AlphaFoldDB" id="A0A9P6QL46"/>
<feature type="region of interest" description="Disordered" evidence="1">
    <location>
        <begin position="568"/>
        <end position="608"/>
    </location>
</feature>
<comment type="caution">
    <text evidence="2">The sequence shown here is derived from an EMBL/GenBank/DDBJ whole genome shotgun (WGS) entry which is preliminary data.</text>
</comment>
<dbReference type="Proteomes" id="UP000807716">
    <property type="component" value="Unassembled WGS sequence"/>
</dbReference>
<protein>
    <submittedName>
        <fullName evidence="2">Uncharacterized protein</fullName>
    </submittedName>
</protein>
<dbReference type="OrthoDB" id="2383717at2759"/>
<feature type="compositionally biased region" description="Acidic residues" evidence="1">
    <location>
        <begin position="405"/>
        <end position="415"/>
    </location>
</feature>
<feature type="compositionally biased region" description="Low complexity" evidence="1">
    <location>
        <begin position="259"/>
        <end position="280"/>
    </location>
</feature>
<feature type="compositionally biased region" description="Basic residues" evidence="1">
    <location>
        <begin position="598"/>
        <end position="608"/>
    </location>
</feature>
<organism evidence="2 3">
    <name type="scientific">Actinomortierella ambigua</name>
    <dbReference type="NCBI Taxonomy" id="1343610"/>
    <lineage>
        <taxon>Eukaryota</taxon>
        <taxon>Fungi</taxon>
        <taxon>Fungi incertae sedis</taxon>
        <taxon>Mucoromycota</taxon>
        <taxon>Mortierellomycotina</taxon>
        <taxon>Mortierellomycetes</taxon>
        <taxon>Mortierellales</taxon>
        <taxon>Mortierellaceae</taxon>
        <taxon>Actinomortierella</taxon>
    </lineage>
</organism>
<sequence length="608" mass="67461">MESFPFRELEAKSLPMVDESVYPAITKPIRSNLDLPFRKLYNIEILDSSGTTHPALDRLKFNGPFVVKGWVPIEETILRRGQTGRNLVYVLATRIVEWTHEFNPRNIMQPIFWVYSENVCWYQVQSVSPVYTPIMAPLSDVCAYLDAIIQVIFVDKRAGDQSDILPHAANKLHMSLDTVNEKVAQYRSQLIDLCSNDSELNQLQIYKDWVTKQRLEEDRVAARSSAPTGSSSPISEPIVKPSSSSSTSSKLREVVAIRPSLSRPTSSSESRTSPSSAPASQKTPEALEAPRASEVSRSLASPESSGSSAPADIEEVLKPVDSPSSSMLSDQLQGLHVSTSAKRRQHSDMEEDHGPSFEQRPSKRMSHAMPTNTSVLPELDPSEDVTMDMEPVPMHSQQMDGDASGADESDQEDEASPTQPFGQSGAPHPYSALFEQSNSAKGTTQKINREMASQMRELVMSRFVDASVSHVKPDTFNCPWNDCLAVIPNSLYPSLHKFIHAVLDHIHRHNLLDEEGVLSLKTYLCMPKAQQVHHSTPLPNSPLPNPNVPTISMDLYWLLESGKMSSDLNQGRRYQPRVKNGLNGKGAYSGPSGNNTKKYPKRLGKTDN</sequence>
<feature type="region of interest" description="Disordered" evidence="1">
    <location>
        <begin position="220"/>
        <end position="432"/>
    </location>
</feature>
<evidence type="ECO:0000313" key="3">
    <source>
        <dbReference type="Proteomes" id="UP000807716"/>
    </source>
</evidence>
<accession>A0A9P6QL46</accession>
<evidence type="ECO:0000256" key="1">
    <source>
        <dbReference type="SAM" id="MobiDB-lite"/>
    </source>
</evidence>
<proteinExistence type="predicted"/>
<evidence type="ECO:0000313" key="2">
    <source>
        <dbReference type="EMBL" id="KAG0269324.1"/>
    </source>
</evidence>
<reference evidence="2" key="1">
    <citation type="journal article" date="2020" name="Fungal Divers.">
        <title>Resolving the Mortierellaceae phylogeny through synthesis of multi-gene phylogenetics and phylogenomics.</title>
        <authorList>
            <person name="Vandepol N."/>
            <person name="Liber J."/>
            <person name="Desiro A."/>
            <person name="Na H."/>
            <person name="Kennedy M."/>
            <person name="Barry K."/>
            <person name="Grigoriev I.V."/>
            <person name="Miller A.N."/>
            <person name="O'Donnell K."/>
            <person name="Stajich J.E."/>
            <person name="Bonito G."/>
        </authorList>
    </citation>
    <scope>NUCLEOTIDE SEQUENCE</scope>
    <source>
        <strain evidence="2">BC1065</strain>
    </source>
</reference>
<gene>
    <name evidence="2" type="ORF">DFQ27_004008</name>
</gene>
<feature type="compositionally biased region" description="Low complexity" evidence="1">
    <location>
        <begin position="222"/>
        <end position="249"/>
    </location>
</feature>
<dbReference type="EMBL" id="JAAAJB010000028">
    <property type="protein sequence ID" value="KAG0269324.1"/>
    <property type="molecule type" value="Genomic_DNA"/>
</dbReference>
<feature type="compositionally biased region" description="Basic and acidic residues" evidence="1">
    <location>
        <begin position="346"/>
        <end position="355"/>
    </location>
</feature>
<keyword evidence="3" id="KW-1185">Reference proteome</keyword>
<feature type="compositionally biased region" description="Low complexity" evidence="1">
    <location>
        <begin position="296"/>
        <end position="308"/>
    </location>
</feature>
<feature type="compositionally biased region" description="Polar residues" evidence="1">
    <location>
        <begin position="322"/>
        <end position="340"/>
    </location>
</feature>